<keyword evidence="2" id="KW-1185">Reference proteome</keyword>
<gene>
    <name evidence="1" type="ORF">CY0110_01055</name>
</gene>
<sequence>MSNSLTTSEHNVVCPEDFDPPLKRKEATIPGYWTVEEIAEELGVTTRKIQYDIKGNPQLKKSSPKLKAYRIKLAFLVPDPDALEYIWNYREKKKKS</sequence>
<name>A3IXJ6_9CHRO</name>
<dbReference type="RefSeq" id="WP_008278105.1">
    <property type="nucleotide sequence ID" value="NZ_AAXW01000066.1"/>
</dbReference>
<evidence type="ECO:0008006" key="3">
    <source>
        <dbReference type="Google" id="ProtNLM"/>
    </source>
</evidence>
<organism evidence="1 2">
    <name type="scientific">Crocosphaera chwakensis CCY0110</name>
    <dbReference type="NCBI Taxonomy" id="391612"/>
    <lineage>
        <taxon>Bacteria</taxon>
        <taxon>Bacillati</taxon>
        <taxon>Cyanobacteriota</taxon>
        <taxon>Cyanophyceae</taxon>
        <taxon>Oscillatoriophycideae</taxon>
        <taxon>Chroococcales</taxon>
        <taxon>Aphanothecaceae</taxon>
        <taxon>Crocosphaera</taxon>
        <taxon>Crocosphaera chwakensis</taxon>
    </lineage>
</organism>
<comment type="caution">
    <text evidence="1">The sequence shown here is derived from an EMBL/GenBank/DDBJ whole genome shotgun (WGS) entry which is preliminary data.</text>
</comment>
<proteinExistence type="predicted"/>
<evidence type="ECO:0000313" key="2">
    <source>
        <dbReference type="Proteomes" id="UP000003781"/>
    </source>
</evidence>
<dbReference type="AlphaFoldDB" id="A3IXJ6"/>
<reference evidence="1 2" key="1">
    <citation type="submission" date="2007-03" db="EMBL/GenBank/DDBJ databases">
        <authorList>
            <person name="Stal L."/>
            <person name="Ferriera S."/>
            <person name="Johnson J."/>
            <person name="Kravitz S."/>
            <person name="Beeson K."/>
            <person name="Sutton G."/>
            <person name="Rogers Y.-H."/>
            <person name="Friedman R."/>
            <person name="Frazier M."/>
            <person name="Venter J.C."/>
        </authorList>
    </citation>
    <scope>NUCLEOTIDE SEQUENCE [LARGE SCALE GENOMIC DNA]</scope>
    <source>
        <strain evidence="1 2">CCY0110</strain>
    </source>
</reference>
<evidence type="ECO:0000313" key="1">
    <source>
        <dbReference type="EMBL" id="EAZ88798.1"/>
    </source>
</evidence>
<dbReference type="OrthoDB" id="426628at2"/>
<dbReference type="Proteomes" id="UP000003781">
    <property type="component" value="Unassembled WGS sequence"/>
</dbReference>
<accession>A3IXJ6</accession>
<dbReference type="EMBL" id="AAXW01000066">
    <property type="protein sequence ID" value="EAZ88798.1"/>
    <property type="molecule type" value="Genomic_DNA"/>
</dbReference>
<protein>
    <recommendedName>
        <fullName evidence="3">Helix-turn-helix domain-containing protein</fullName>
    </recommendedName>
</protein>